<dbReference type="EMBL" id="BAAACA010000034">
    <property type="protein sequence ID" value="GAA0612572.1"/>
    <property type="molecule type" value="Genomic_DNA"/>
</dbReference>
<dbReference type="RefSeq" id="WP_344076447.1">
    <property type="nucleotide sequence ID" value="NZ_BAAACA010000034.1"/>
</dbReference>
<keyword evidence="3" id="KW-1185">Reference proteome</keyword>
<evidence type="ECO:0000313" key="2">
    <source>
        <dbReference type="EMBL" id="GAA0612572.1"/>
    </source>
</evidence>
<evidence type="ECO:0000256" key="1">
    <source>
        <dbReference type="SAM" id="MobiDB-lite"/>
    </source>
</evidence>
<dbReference type="Proteomes" id="UP001500668">
    <property type="component" value="Unassembled WGS sequence"/>
</dbReference>
<sequence>MAVALVGLSTALVAGCSDSADEGRSARPSGTTASPLGEAVSAKAQAAEKLKLALEESISAGEQRFGSGTNSPCATSSPLMFTAKCKAAAGAVSQVADQATTEINGRPGFATLASVARKIKNANHTYNQLGCATAPTAPQTRHACLAPAAVVAQGFDDLRDGANLALAGK</sequence>
<comment type="caution">
    <text evidence="2">The sequence shown here is derived from an EMBL/GenBank/DDBJ whole genome shotgun (WGS) entry which is preliminary data.</text>
</comment>
<protein>
    <recommendedName>
        <fullName evidence="4">Lipoprotein</fullName>
    </recommendedName>
</protein>
<accession>A0ABP3RKX4</accession>
<gene>
    <name evidence="2" type="ORF">GCM10010394_48010</name>
</gene>
<feature type="region of interest" description="Disordered" evidence="1">
    <location>
        <begin position="18"/>
        <end position="40"/>
    </location>
</feature>
<evidence type="ECO:0000313" key="3">
    <source>
        <dbReference type="Proteomes" id="UP001500668"/>
    </source>
</evidence>
<proteinExistence type="predicted"/>
<organism evidence="2 3">
    <name type="scientific">Streptomyces crystallinus</name>
    <dbReference type="NCBI Taxonomy" id="68191"/>
    <lineage>
        <taxon>Bacteria</taxon>
        <taxon>Bacillati</taxon>
        <taxon>Actinomycetota</taxon>
        <taxon>Actinomycetes</taxon>
        <taxon>Kitasatosporales</taxon>
        <taxon>Streptomycetaceae</taxon>
        <taxon>Streptomyces</taxon>
    </lineage>
</organism>
<reference evidence="3" key="1">
    <citation type="journal article" date="2019" name="Int. J. Syst. Evol. Microbiol.">
        <title>The Global Catalogue of Microorganisms (GCM) 10K type strain sequencing project: providing services to taxonomists for standard genome sequencing and annotation.</title>
        <authorList>
            <consortium name="The Broad Institute Genomics Platform"/>
            <consortium name="The Broad Institute Genome Sequencing Center for Infectious Disease"/>
            <person name="Wu L."/>
            <person name="Ma J."/>
        </authorList>
    </citation>
    <scope>NUCLEOTIDE SEQUENCE [LARGE SCALE GENOMIC DNA]</scope>
    <source>
        <strain evidence="3">JCM 5067</strain>
    </source>
</reference>
<name>A0ABP3RKX4_9ACTN</name>
<evidence type="ECO:0008006" key="4">
    <source>
        <dbReference type="Google" id="ProtNLM"/>
    </source>
</evidence>